<organism evidence="2 3">
    <name type="scientific">Mycena sanguinolenta</name>
    <dbReference type="NCBI Taxonomy" id="230812"/>
    <lineage>
        <taxon>Eukaryota</taxon>
        <taxon>Fungi</taxon>
        <taxon>Dikarya</taxon>
        <taxon>Basidiomycota</taxon>
        <taxon>Agaricomycotina</taxon>
        <taxon>Agaricomycetes</taxon>
        <taxon>Agaricomycetidae</taxon>
        <taxon>Agaricales</taxon>
        <taxon>Marasmiineae</taxon>
        <taxon>Mycenaceae</taxon>
        <taxon>Mycena</taxon>
    </lineage>
</organism>
<dbReference type="AlphaFoldDB" id="A0A8H6YU68"/>
<comment type="caution">
    <text evidence="2">The sequence shown here is derived from an EMBL/GenBank/DDBJ whole genome shotgun (WGS) entry which is preliminary data.</text>
</comment>
<gene>
    <name evidence="2" type="ORF">MSAN_01053300</name>
</gene>
<dbReference type="EMBL" id="JACAZH010000007">
    <property type="protein sequence ID" value="KAF7363950.1"/>
    <property type="molecule type" value="Genomic_DNA"/>
</dbReference>
<keyword evidence="3" id="KW-1185">Reference proteome</keyword>
<evidence type="ECO:0000259" key="1">
    <source>
        <dbReference type="Pfam" id="PF00646"/>
    </source>
</evidence>
<dbReference type="InterPro" id="IPR001810">
    <property type="entry name" value="F-box_dom"/>
</dbReference>
<name>A0A8H6YU68_9AGAR</name>
<dbReference type="Proteomes" id="UP000623467">
    <property type="component" value="Unassembled WGS sequence"/>
</dbReference>
<proteinExistence type="predicted"/>
<evidence type="ECO:0000313" key="3">
    <source>
        <dbReference type="Proteomes" id="UP000623467"/>
    </source>
</evidence>
<dbReference type="SUPFAM" id="SSF81383">
    <property type="entry name" value="F-box domain"/>
    <property type="match status" value="1"/>
</dbReference>
<reference evidence="2" key="1">
    <citation type="submission" date="2020-05" db="EMBL/GenBank/DDBJ databases">
        <title>Mycena genomes resolve the evolution of fungal bioluminescence.</title>
        <authorList>
            <person name="Tsai I.J."/>
        </authorList>
    </citation>
    <scope>NUCLEOTIDE SEQUENCE</scope>
    <source>
        <strain evidence="2">160909Yilan</strain>
    </source>
</reference>
<feature type="domain" description="F-box" evidence="1">
    <location>
        <begin position="4"/>
        <end position="44"/>
    </location>
</feature>
<accession>A0A8H6YU68</accession>
<dbReference type="Pfam" id="PF00646">
    <property type="entry name" value="F-box"/>
    <property type="match status" value="1"/>
</dbReference>
<dbReference type="OrthoDB" id="2908036at2759"/>
<protein>
    <recommendedName>
        <fullName evidence="1">F-box domain-containing protein</fullName>
    </recommendedName>
</protein>
<evidence type="ECO:0000313" key="2">
    <source>
        <dbReference type="EMBL" id="KAF7363950.1"/>
    </source>
</evidence>
<dbReference type="InterPro" id="IPR036047">
    <property type="entry name" value="F-box-like_dom_sf"/>
</dbReference>
<sequence>MSLDHLNADVLCLILALTDVYTILSLSRVNKYLHSISSSRPVWVSVVLDLSSRDLIDLSLDTIVENLSTEELKDEVKRVVVGPRTWSPTSLESPTLLRQKVIPIQKHAFTDGCVRSTAYIITYNEQSTSDGAGGNVVQCLEAHTGRIVWSWSRLGHIVFEVKCEFRGRSAVAAFVFSTPESQESHILILEFDLKTGDPCELLAIDGLLDIPFGLRISGDYFACETVNENCVLLVNWSTSQFIVFRTGIVGCGIQLCPGHLLLPHGGLHPHVRLYSFGLFDSLWAPISQLGFDAPASLFEMPPSLVLELANNDVPRNCHVSTHLFESPIHADTYDLTSEVTNFIPKRAILLARLLSWIRSTPLPPLATYGNGKEIKITTRARYRLTLGSISTFPRPSKSPHFSVKSVVRHCRSIRFASGAGYGLWYAGPAPSIKEFVVQRLDSIDRTKPLKIPLPEDSPNEAPYDIWLTHSGAVLAMYRSKIVVSHYL</sequence>